<dbReference type="KEGG" id="xyk:GT347_19680"/>
<dbReference type="Proteomes" id="UP000464787">
    <property type="component" value="Chromosome"/>
</dbReference>
<feature type="region of interest" description="Disordered" evidence="1">
    <location>
        <begin position="128"/>
        <end position="159"/>
    </location>
</feature>
<name>A0A857JBB4_9BURK</name>
<evidence type="ECO:0000313" key="2">
    <source>
        <dbReference type="EMBL" id="QHJ00006.1"/>
    </source>
</evidence>
<proteinExistence type="predicted"/>
<dbReference type="AlphaFoldDB" id="A0A857JBB4"/>
<dbReference type="RefSeq" id="WP_160553816.1">
    <property type="nucleotide sequence ID" value="NZ_CP047650.1"/>
</dbReference>
<evidence type="ECO:0000313" key="3">
    <source>
        <dbReference type="Proteomes" id="UP000464787"/>
    </source>
</evidence>
<evidence type="ECO:0000256" key="1">
    <source>
        <dbReference type="SAM" id="MobiDB-lite"/>
    </source>
</evidence>
<gene>
    <name evidence="2" type="ORF">GT347_19680</name>
</gene>
<feature type="compositionally biased region" description="Low complexity" evidence="1">
    <location>
        <begin position="128"/>
        <end position="142"/>
    </location>
</feature>
<organism evidence="2 3">
    <name type="scientific">Xylophilus rhododendri</name>
    <dbReference type="NCBI Taxonomy" id="2697032"/>
    <lineage>
        <taxon>Bacteria</taxon>
        <taxon>Pseudomonadati</taxon>
        <taxon>Pseudomonadota</taxon>
        <taxon>Betaproteobacteria</taxon>
        <taxon>Burkholderiales</taxon>
        <taxon>Xylophilus</taxon>
    </lineage>
</organism>
<keyword evidence="3" id="KW-1185">Reference proteome</keyword>
<accession>A0A857JBB4</accession>
<reference evidence="2 3" key="1">
    <citation type="submission" date="2020-01" db="EMBL/GenBank/DDBJ databases">
        <title>Genome sequencing of strain KACC 21265.</title>
        <authorList>
            <person name="Heo J."/>
            <person name="Kim S.-J."/>
            <person name="Kim J.-S."/>
            <person name="Hong S.-B."/>
            <person name="Kwon S.-W."/>
        </authorList>
    </citation>
    <scope>NUCLEOTIDE SEQUENCE [LARGE SCALE GENOMIC DNA]</scope>
    <source>
        <strain evidence="2 3">KACC 21265</strain>
    </source>
</reference>
<sequence>MDAGLNHELPVNQPSGKRLARSMVRCVMKMLKGPAPQQAQSLLDCIAILCPQVDIRELQAFEHFCAQQYVDAMRLWSQSDQPASQALVTLCQQALGEPSWLGNAQALFETGDPSVIEILQPWLGLSPTAEEPAEAGPSGETPPLVPSASSEAISLSLRV</sequence>
<protein>
    <submittedName>
        <fullName evidence="2">Uncharacterized protein</fullName>
    </submittedName>
</protein>
<dbReference type="EMBL" id="CP047650">
    <property type="protein sequence ID" value="QHJ00006.1"/>
    <property type="molecule type" value="Genomic_DNA"/>
</dbReference>